<dbReference type="AlphaFoldDB" id="D3AR23"/>
<evidence type="ECO:0000313" key="2">
    <source>
        <dbReference type="Proteomes" id="UP000004968"/>
    </source>
</evidence>
<sequence length="55" mass="6252">MSPSPFLSFSLFLVKISKILSIQCAHGTFPVSCALFLHIVYEKFSLPIIFMQFIL</sequence>
<evidence type="ECO:0000313" key="1">
    <source>
        <dbReference type="EMBL" id="EFC95739.1"/>
    </source>
</evidence>
<proteinExistence type="predicted"/>
<name>D3AR23_9FIRM</name>
<dbReference type="EMBL" id="ACIO01000685">
    <property type="protein sequence ID" value="EFC95739.1"/>
    <property type="molecule type" value="Genomic_DNA"/>
</dbReference>
<dbReference type="HOGENOM" id="CLU_3026132_0_0_9"/>
<organism evidence="1 2">
    <name type="scientific">Hungatella hathewayi DSM 13479</name>
    <dbReference type="NCBI Taxonomy" id="566550"/>
    <lineage>
        <taxon>Bacteria</taxon>
        <taxon>Bacillati</taxon>
        <taxon>Bacillota</taxon>
        <taxon>Clostridia</taxon>
        <taxon>Lachnospirales</taxon>
        <taxon>Lachnospiraceae</taxon>
        <taxon>Hungatella</taxon>
    </lineage>
</organism>
<protein>
    <submittedName>
        <fullName evidence="1">Uncharacterized protein</fullName>
    </submittedName>
</protein>
<comment type="caution">
    <text evidence="1">The sequence shown here is derived from an EMBL/GenBank/DDBJ whole genome shotgun (WGS) entry which is preliminary data.</text>
</comment>
<gene>
    <name evidence="1" type="ORF">CLOSTHATH_06080</name>
</gene>
<dbReference type="Proteomes" id="UP000004968">
    <property type="component" value="Unassembled WGS sequence"/>
</dbReference>
<reference evidence="1 2" key="1">
    <citation type="submission" date="2010-01" db="EMBL/GenBank/DDBJ databases">
        <authorList>
            <person name="Weinstock G."/>
            <person name="Sodergren E."/>
            <person name="Clifton S."/>
            <person name="Fulton L."/>
            <person name="Fulton B."/>
            <person name="Courtney L."/>
            <person name="Fronick C."/>
            <person name="Harrison M."/>
            <person name="Strong C."/>
            <person name="Farmer C."/>
            <person name="Delahaunty K."/>
            <person name="Markovic C."/>
            <person name="Hall O."/>
            <person name="Minx P."/>
            <person name="Tomlinson C."/>
            <person name="Mitreva M."/>
            <person name="Nelson J."/>
            <person name="Hou S."/>
            <person name="Wollam A."/>
            <person name="Pepin K.H."/>
            <person name="Johnson M."/>
            <person name="Bhonagiri V."/>
            <person name="Nash W.E."/>
            <person name="Warren W."/>
            <person name="Chinwalla A."/>
            <person name="Mardis E.R."/>
            <person name="Wilson R.K."/>
        </authorList>
    </citation>
    <scope>NUCLEOTIDE SEQUENCE [LARGE SCALE GENOMIC DNA]</scope>
    <source>
        <strain evidence="1 2">DSM 13479</strain>
    </source>
</reference>
<accession>D3AR23</accession>